<protein>
    <recommendedName>
        <fullName evidence="4">G protein-coupled receptor</fullName>
    </recommendedName>
</protein>
<dbReference type="AlphaFoldDB" id="A0AAV5VSX8"/>
<name>A0AAV5VSX8_9BILA</name>
<feature type="transmembrane region" description="Helical" evidence="1">
    <location>
        <begin position="93"/>
        <end position="116"/>
    </location>
</feature>
<dbReference type="PANTHER" id="PTHR45830">
    <property type="entry name" value="SERPENTINE RECEPTOR, CLASS I"/>
    <property type="match status" value="1"/>
</dbReference>
<sequence>SQVPDLEWLVKRGGTIFMFGPPGKTEFFRYEMYILLTSIAIIAPFLSGAIFHSLWMLRNQKLIGINICYIIPLSIVVVHMMVDVSILPAPLLVFIRCLFMIVFVLESTQLSLVFLLKSPIHRHICSAFHSVMVALMQINLRCLCTPYSFCRMLLPICLFCLAVCQLSSAVETVAVRGVLTCGKDALAETEIKLFDNHR</sequence>
<keyword evidence="1" id="KW-1133">Transmembrane helix</keyword>
<keyword evidence="3" id="KW-1185">Reference proteome</keyword>
<feature type="non-terminal residue" evidence="2">
    <location>
        <position position="1"/>
    </location>
</feature>
<dbReference type="PANTHER" id="PTHR45830:SF15">
    <property type="entry name" value="SERPENTINE RECEPTOR, CLASS I"/>
    <property type="match status" value="1"/>
</dbReference>
<dbReference type="EMBL" id="BTSY01000004">
    <property type="protein sequence ID" value="GMT21812.1"/>
    <property type="molecule type" value="Genomic_DNA"/>
</dbReference>
<feature type="transmembrane region" description="Helical" evidence="1">
    <location>
        <begin position="67"/>
        <end position="87"/>
    </location>
</feature>
<feature type="non-terminal residue" evidence="2">
    <location>
        <position position="198"/>
    </location>
</feature>
<proteinExistence type="predicted"/>
<evidence type="ECO:0000313" key="3">
    <source>
        <dbReference type="Proteomes" id="UP001432322"/>
    </source>
</evidence>
<evidence type="ECO:0008006" key="4">
    <source>
        <dbReference type="Google" id="ProtNLM"/>
    </source>
</evidence>
<comment type="caution">
    <text evidence="2">The sequence shown here is derived from an EMBL/GenBank/DDBJ whole genome shotgun (WGS) entry which is preliminary data.</text>
</comment>
<accession>A0AAV5VSX8</accession>
<keyword evidence="1" id="KW-0472">Membrane</keyword>
<reference evidence="2" key="1">
    <citation type="submission" date="2023-10" db="EMBL/GenBank/DDBJ databases">
        <title>Genome assembly of Pristionchus species.</title>
        <authorList>
            <person name="Yoshida K."/>
            <person name="Sommer R.J."/>
        </authorList>
    </citation>
    <scope>NUCLEOTIDE SEQUENCE</scope>
    <source>
        <strain evidence="2">RS5133</strain>
    </source>
</reference>
<evidence type="ECO:0000313" key="2">
    <source>
        <dbReference type="EMBL" id="GMT21812.1"/>
    </source>
</evidence>
<dbReference type="Proteomes" id="UP001432322">
    <property type="component" value="Unassembled WGS sequence"/>
</dbReference>
<evidence type="ECO:0000256" key="1">
    <source>
        <dbReference type="SAM" id="Phobius"/>
    </source>
</evidence>
<feature type="transmembrane region" description="Helical" evidence="1">
    <location>
        <begin position="32"/>
        <end position="55"/>
    </location>
</feature>
<keyword evidence="1" id="KW-0812">Transmembrane</keyword>
<organism evidence="2 3">
    <name type="scientific">Pristionchus fissidentatus</name>
    <dbReference type="NCBI Taxonomy" id="1538716"/>
    <lineage>
        <taxon>Eukaryota</taxon>
        <taxon>Metazoa</taxon>
        <taxon>Ecdysozoa</taxon>
        <taxon>Nematoda</taxon>
        <taxon>Chromadorea</taxon>
        <taxon>Rhabditida</taxon>
        <taxon>Rhabditina</taxon>
        <taxon>Diplogasteromorpha</taxon>
        <taxon>Diplogasteroidea</taxon>
        <taxon>Neodiplogasteridae</taxon>
        <taxon>Pristionchus</taxon>
    </lineage>
</organism>
<gene>
    <name evidence="2" type="ORF">PFISCL1PPCAC_13109</name>
</gene>